<sequence>MPSPNEIKKGTVIRLNGELWLVVDFQRVSPGKGSSFVRTRVKNLRSGKIVEQNFKSAETLEFEDVQYKKMQYLFTDGQLYTFMDNQTYEQVQISGADIGDDVKFFKEGLEATIVMHGETPLTVELPKKIQYTIISAPPAVKGDTSSGNVTKEVELDNGLKIRTPIFVKEGEKVLVNTDTGEYSERVSE</sequence>
<dbReference type="InterPro" id="IPR011768">
    <property type="entry name" value="Transl_elongation_fac_P"/>
</dbReference>
<organism evidence="12 13">
    <name type="scientific">Candidatus Uhrbacteria bacterium GW2011_GWC2_41_11</name>
    <dbReference type="NCBI Taxonomy" id="1618985"/>
    <lineage>
        <taxon>Bacteria</taxon>
        <taxon>Candidatus Uhriibacteriota</taxon>
    </lineage>
</organism>
<dbReference type="SMART" id="SM00841">
    <property type="entry name" value="Elong-fact-P_C"/>
    <property type="match status" value="1"/>
</dbReference>
<proteinExistence type="inferred from homology"/>
<comment type="subcellular location">
    <subcellularLocation>
        <location evidence="1 7">Cytoplasm</location>
    </subcellularLocation>
</comment>
<evidence type="ECO:0000256" key="9">
    <source>
        <dbReference type="RuleBase" id="RU004389"/>
    </source>
</evidence>
<comment type="function">
    <text evidence="7">Involved in peptide bond synthesis. Stimulates efficient translation and peptide-bond synthesis on native or reconstituted 70S ribosomes in vitro. Probably functions indirectly by altering the affinity of the ribosome for aminoacyl-tRNA, thus increasing their reactivity as acceptors for peptidyl transferase.</text>
</comment>
<dbReference type="PANTHER" id="PTHR30053:SF12">
    <property type="entry name" value="ELONGATION FACTOR P (EF-P) FAMILY PROTEIN"/>
    <property type="match status" value="1"/>
</dbReference>
<dbReference type="SUPFAM" id="SSF50104">
    <property type="entry name" value="Translation proteins SH3-like domain"/>
    <property type="match status" value="1"/>
</dbReference>
<dbReference type="FunFam" id="2.40.50.140:FF:000009">
    <property type="entry name" value="Elongation factor P"/>
    <property type="match status" value="1"/>
</dbReference>
<evidence type="ECO:0000256" key="3">
    <source>
        <dbReference type="ARBA" id="ARBA00009479"/>
    </source>
</evidence>
<evidence type="ECO:0000256" key="5">
    <source>
        <dbReference type="ARBA" id="ARBA00022768"/>
    </source>
</evidence>
<gene>
    <name evidence="7" type="primary">efp</name>
    <name evidence="12" type="ORF">UU35_C0003G0040</name>
</gene>
<dbReference type="Gene3D" id="2.40.50.140">
    <property type="entry name" value="Nucleic acid-binding proteins"/>
    <property type="match status" value="2"/>
</dbReference>
<feature type="domain" description="Translation elongation factor P/YeiP central" evidence="11">
    <location>
        <begin position="67"/>
        <end position="121"/>
    </location>
</feature>
<dbReference type="PIRSF" id="PIRSF005901">
    <property type="entry name" value="EF-P"/>
    <property type="match status" value="1"/>
</dbReference>
<evidence type="ECO:0000256" key="2">
    <source>
        <dbReference type="ARBA" id="ARBA00004815"/>
    </source>
</evidence>
<dbReference type="NCBIfam" id="NF001810">
    <property type="entry name" value="PRK00529.1"/>
    <property type="match status" value="1"/>
</dbReference>
<dbReference type="GO" id="GO:0005829">
    <property type="term" value="C:cytosol"/>
    <property type="evidence" value="ECO:0007669"/>
    <property type="project" value="UniProtKB-ARBA"/>
</dbReference>
<keyword evidence="6 7" id="KW-0648">Protein biosynthesis</keyword>
<dbReference type="GO" id="GO:0003746">
    <property type="term" value="F:translation elongation factor activity"/>
    <property type="evidence" value="ECO:0007669"/>
    <property type="project" value="UniProtKB-UniRule"/>
</dbReference>
<dbReference type="FunFam" id="2.40.50.140:FF:000004">
    <property type="entry name" value="Elongation factor P"/>
    <property type="match status" value="1"/>
</dbReference>
<dbReference type="InterPro" id="IPR001059">
    <property type="entry name" value="Transl_elong_P/YeiP_cen"/>
</dbReference>
<evidence type="ECO:0000256" key="6">
    <source>
        <dbReference type="ARBA" id="ARBA00022917"/>
    </source>
</evidence>
<protein>
    <recommendedName>
        <fullName evidence="7 8">Elongation factor P</fullName>
        <shortName evidence="7">EF-P</shortName>
    </recommendedName>
</protein>
<name>A0A0G0UER7_9BACT</name>
<evidence type="ECO:0000259" key="10">
    <source>
        <dbReference type="SMART" id="SM00841"/>
    </source>
</evidence>
<evidence type="ECO:0000256" key="8">
    <source>
        <dbReference type="NCBIfam" id="TIGR00038"/>
    </source>
</evidence>
<comment type="pathway">
    <text evidence="2 7">Protein biosynthesis; polypeptide chain elongation.</text>
</comment>
<dbReference type="PATRIC" id="fig|1618985.3.peg.334"/>
<dbReference type="Pfam" id="PF08207">
    <property type="entry name" value="EFP_N"/>
    <property type="match status" value="1"/>
</dbReference>
<dbReference type="Pfam" id="PF09285">
    <property type="entry name" value="Elong-fact-P_C"/>
    <property type="match status" value="1"/>
</dbReference>
<keyword evidence="4 7" id="KW-0963">Cytoplasm</keyword>
<evidence type="ECO:0000256" key="7">
    <source>
        <dbReference type="HAMAP-Rule" id="MF_00141"/>
    </source>
</evidence>
<comment type="caution">
    <text evidence="12">The sequence shown here is derived from an EMBL/GenBank/DDBJ whole genome shotgun (WGS) entry which is preliminary data.</text>
</comment>
<dbReference type="UniPathway" id="UPA00345"/>
<feature type="domain" description="Elongation factor P C-terminal" evidence="10">
    <location>
        <begin position="129"/>
        <end position="185"/>
    </location>
</feature>
<dbReference type="Gene3D" id="2.30.30.30">
    <property type="match status" value="1"/>
</dbReference>
<dbReference type="InterPro" id="IPR008991">
    <property type="entry name" value="Translation_prot_SH3-like_sf"/>
</dbReference>
<accession>A0A0G0UER7</accession>
<dbReference type="SUPFAM" id="SSF50249">
    <property type="entry name" value="Nucleic acid-binding proteins"/>
    <property type="match status" value="2"/>
</dbReference>
<dbReference type="InterPro" id="IPR013185">
    <property type="entry name" value="Transl_elong_KOW-like"/>
</dbReference>
<dbReference type="NCBIfam" id="TIGR00038">
    <property type="entry name" value="efp"/>
    <property type="match status" value="1"/>
</dbReference>
<dbReference type="Pfam" id="PF01132">
    <property type="entry name" value="EFP"/>
    <property type="match status" value="1"/>
</dbReference>
<dbReference type="Proteomes" id="UP000034616">
    <property type="component" value="Unassembled WGS sequence"/>
</dbReference>
<dbReference type="InterPro" id="IPR015365">
    <property type="entry name" value="Elong-fact-P_C"/>
</dbReference>
<dbReference type="AlphaFoldDB" id="A0A0G0UER7"/>
<evidence type="ECO:0000313" key="12">
    <source>
        <dbReference type="EMBL" id="KKR87413.1"/>
    </source>
</evidence>
<dbReference type="InterPro" id="IPR012340">
    <property type="entry name" value="NA-bd_OB-fold"/>
</dbReference>
<dbReference type="InterPro" id="IPR014722">
    <property type="entry name" value="Rib_uL2_dom2"/>
</dbReference>
<dbReference type="EMBL" id="LCAH01000003">
    <property type="protein sequence ID" value="KKR87413.1"/>
    <property type="molecule type" value="Genomic_DNA"/>
</dbReference>
<evidence type="ECO:0000256" key="1">
    <source>
        <dbReference type="ARBA" id="ARBA00004496"/>
    </source>
</evidence>
<dbReference type="PANTHER" id="PTHR30053">
    <property type="entry name" value="ELONGATION FACTOR P"/>
    <property type="match status" value="1"/>
</dbReference>
<keyword evidence="5 7" id="KW-0251">Elongation factor</keyword>
<evidence type="ECO:0000259" key="11">
    <source>
        <dbReference type="SMART" id="SM01185"/>
    </source>
</evidence>
<evidence type="ECO:0000313" key="13">
    <source>
        <dbReference type="Proteomes" id="UP000034616"/>
    </source>
</evidence>
<dbReference type="GO" id="GO:0043043">
    <property type="term" value="P:peptide biosynthetic process"/>
    <property type="evidence" value="ECO:0007669"/>
    <property type="project" value="InterPro"/>
</dbReference>
<reference evidence="12 13" key="1">
    <citation type="journal article" date="2015" name="Nature">
        <title>rRNA introns, odd ribosomes, and small enigmatic genomes across a large radiation of phyla.</title>
        <authorList>
            <person name="Brown C.T."/>
            <person name="Hug L.A."/>
            <person name="Thomas B.C."/>
            <person name="Sharon I."/>
            <person name="Castelle C.J."/>
            <person name="Singh A."/>
            <person name="Wilkins M.J."/>
            <person name="Williams K.H."/>
            <person name="Banfield J.F."/>
        </authorList>
    </citation>
    <scope>NUCLEOTIDE SEQUENCE [LARGE SCALE GENOMIC DNA]</scope>
</reference>
<dbReference type="InterPro" id="IPR020599">
    <property type="entry name" value="Transl_elong_fac_P/YeiP"/>
</dbReference>
<dbReference type="CDD" id="cd04470">
    <property type="entry name" value="S1_EF-P_repeat_1"/>
    <property type="match status" value="1"/>
</dbReference>
<dbReference type="FunFam" id="2.30.30.30:FF:000003">
    <property type="entry name" value="Elongation factor P"/>
    <property type="match status" value="1"/>
</dbReference>
<dbReference type="HAMAP" id="MF_00141">
    <property type="entry name" value="EF_P"/>
    <property type="match status" value="1"/>
</dbReference>
<comment type="similarity">
    <text evidence="3 7 9">Belongs to the elongation factor P family.</text>
</comment>
<evidence type="ECO:0000256" key="4">
    <source>
        <dbReference type="ARBA" id="ARBA00022490"/>
    </source>
</evidence>
<dbReference type="SMART" id="SM01185">
    <property type="entry name" value="EFP"/>
    <property type="match status" value="1"/>
</dbReference>